<comment type="cofactor">
    <cofactor evidence="1">
        <name>heme</name>
        <dbReference type="ChEBI" id="CHEBI:30413"/>
    </cofactor>
</comment>
<dbReference type="InterPro" id="IPR050529">
    <property type="entry name" value="CYP450_sterol_14alpha_dmase"/>
</dbReference>
<proteinExistence type="inferred from homology"/>
<dbReference type="PANTHER" id="PTHR24304:SF2">
    <property type="entry name" value="24-HYDROXYCHOLESTEROL 7-ALPHA-HYDROXYLASE"/>
    <property type="match status" value="1"/>
</dbReference>
<dbReference type="PANTHER" id="PTHR24304">
    <property type="entry name" value="CYTOCHROME P450 FAMILY 7"/>
    <property type="match status" value="1"/>
</dbReference>
<dbReference type="SUPFAM" id="SSF48264">
    <property type="entry name" value="Cytochrome P450"/>
    <property type="match status" value="1"/>
</dbReference>
<name>A0A397TYS8_9GLOM</name>
<dbReference type="GO" id="GO:0016705">
    <property type="term" value="F:oxidoreductase activity, acting on paired donors, with incorporation or reduction of molecular oxygen"/>
    <property type="evidence" value="ECO:0007669"/>
    <property type="project" value="InterPro"/>
</dbReference>
<evidence type="ECO:0000256" key="3">
    <source>
        <dbReference type="ARBA" id="ARBA00022617"/>
    </source>
</evidence>
<organism evidence="7 8">
    <name type="scientific">Gigaspora rosea</name>
    <dbReference type="NCBI Taxonomy" id="44941"/>
    <lineage>
        <taxon>Eukaryota</taxon>
        <taxon>Fungi</taxon>
        <taxon>Fungi incertae sedis</taxon>
        <taxon>Mucoromycota</taxon>
        <taxon>Glomeromycotina</taxon>
        <taxon>Glomeromycetes</taxon>
        <taxon>Diversisporales</taxon>
        <taxon>Gigasporaceae</taxon>
        <taxon>Gigaspora</taxon>
    </lineage>
</organism>
<evidence type="ECO:0000313" key="7">
    <source>
        <dbReference type="EMBL" id="RIA99994.1"/>
    </source>
</evidence>
<dbReference type="Gene3D" id="1.10.630.10">
    <property type="entry name" value="Cytochrome P450"/>
    <property type="match status" value="1"/>
</dbReference>
<dbReference type="GO" id="GO:0020037">
    <property type="term" value="F:heme binding"/>
    <property type="evidence" value="ECO:0007669"/>
    <property type="project" value="InterPro"/>
</dbReference>
<evidence type="ECO:0000256" key="2">
    <source>
        <dbReference type="ARBA" id="ARBA00010617"/>
    </source>
</evidence>
<keyword evidence="6" id="KW-0812">Transmembrane</keyword>
<comment type="similarity">
    <text evidence="2">Belongs to the cytochrome P450 family.</text>
</comment>
<dbReference type="AlphaFoldDB" id="A0A397TYS8"/>
<accession>A0A397TYS8</accession>
<feature type="transmembrane region" description="Helical" evidence="6">
    <location>
        <begin position="12"/>
        <end position="29"/>
    </location>
</feature>
<dbReference type="InterPro" id="IPR036396">
    <property type="entry name" value="Cyt_P450_sf"/>
</dbReference>
<protein>
    <recommendedName>
        <fullName evidence="9">Cytochrome P450</fullName>
    </recommendedName>
</protein>
<dbReference type="Pfam" id="PF00067">
    <property type="entry name" value="p450"/>
    <property type="match status" value="1"/>
</dbReference>
<keyword evidence="6" id="KW-0472">Membrane</keyword>
<reference evidence="7 8" key="1">
    <citation type="submission" date="2018-06" db="EMBL/GenBank/DDBJ databases">
        <title>Comparative genomics reveals the genomic features of Rhizophagus irregularis, R. cerebriforme, R. diaphanum and Gigaspora rosea, and their symbiotic lifestyle signature.</title>
        <authorList>
            <person name="Morin E."/>
            <person name="San Clemente H."/>
            <person name="Chen E.C.H."/>
            <person name="De La Providencia I."/>
            <person name="Hainaut M."/>
            <person name="Kuo A."/>
            <person name="Kohler A."/>
            <person name="Murat C."/>
            <person name="Tang N."/>
            <person name="Roy S."/>
            <person name="Loubradou J."/>
            <person name="Henrissat B."/>
            <person name="Grigoriev I.V."/>
            <person name="Corradi N."/>
            <person name="Roux C."/>
            <person name="Martin F.M."/>
        </authorList>
    </citation>
    <scope>NUCLEOTIDE SEQUENCE [LARGE SCALE GENOMIC DNA]</scope>
    <source>
        <strain evidence="7 8">DAOM 194757</strain>
    </source>
</reference>
<dbReference type="STRING" id="44941.A0A397TYS8"/>
<dbReference type="InterPro" id="IPR002403">
    <property type="entry name" value="Cyt_P450_E_grp-IV"/>
</dbReference>
<evidence type="ECO:0000256" key="4">
    <source>
        <dbReference type="ARBA" id="ARBA00022723"/>
    </source>
</evidence>
<dbReference type="EMBL" id="QKWP01005773">
    <property type="protein sequence ID" value="RIA99994.1"/>
    <property type="molecule type" value="Genomic_DNA"/>
</dbReference>
<evidence type="ECO:0000256" key="6">
    <source>
        <dbReference type="SAM" id="Phobius"/>
    </source>
</evidence>
<keyword evidence="6" id="KW-1133">Transmembrane helix</keyword>
<evidence type="ECO:0008006" key="9">
    <source>
        <dbReference type="Google" id="ProtNLM"/>
    </source>
</evidence>
<dbReference type="GO" id="GO:0005506">
    <property type="term" value="F:iron ion binding"/>
    <property type="evidence" value="ECO:0007669"/>
    <property type="project" value="InterPro"/>
</dbReference>
<dbReference type="GO" id="GO:0008395">
    <property type="term" value="F:steroid hydroxylase activity"/>
    <property type="evidence" value="ECO:0007669"/>
    <property type="project" value="TreeGrafter"/>
</dbReference>
<evidence type="ECO:0000313" key="8">
    <source>
        <dbReference type="Proteomes" id="UP000266673"/>
    </source>
</evidence>
<dbReference type="OrthoDB" id="2440444at2759"/>
<sequence length="278" mass="32202">MMTFFLSNKMAFVEIFCVLLLIIFILHLIKRPRIGVNEPPLVPYRIPIIGHTYDFLNNSKTFLKKCREKYGEPFSLYIFGGVVTFAGADSIHEVLNNTTAFSFEKGMNKMFPLSSISKQFFRNNLPPRIKQLAREISSKANINVSRMQKELLFEIEKVFGNCKEPKVFRNIHDTMAEIVAKLTINLILGEECALFEDLVPIFVELANITLGMKFVPPILSFIHSSLNGYFVSLPLRNSLDRHKNIFIQRCKPIVEERILQRKELGEKYIQKVCYCFYT</sequence>
<keyword evidence="3" id="KW-0349">Heme</keyword>
<evidence type="ECO:0000256" key="5">
    <source>
        <dbReference type="ARBA" id="ARBA00023004"/>
    </source>
</evidence>
<comment type="caution">
    <text evidence="7">The sequence shown here is derived from an EMBL/GenBank/DDBJ whole genome shotgun (WGS) entry which is preliminary data.</text>
</comment>
<evidence type="ECO:0000256" key="1">
    <source>
        <dbReference type="ARBA" id="ARBA00001971"/>
    </source>
</evidence>
<keyword evidence="4" id="KW-0479">Metal-binding</keyword>
<dbReference type="Proteomes" id="UP000266673">
    <property type="component" value="Unassembled WGS sequence"/>
</dbReference>
<keyword evidence="5" id="KW-0408">Iron</keyword>
<dbReference type="InterPro" id="IPR001128">
    <property type="entry name" value="Cyt_P450"/>
</dbReference>
<gene>
    <name evidence="7" type="ORF">C2G38_2256939</name>
</gene>
<dbReference type="PRINTS" id="PR00465">
    <property type="entry name" value="EP450IV"/>
</dbReference>
<keyword evidence="8" id="KW-1185">Reference proteome</keyword>